<feature type="region of interest" description="Disordered" evidence="2">
    <location>
        <begin position="354"/>
        <end position="377"/>
    </location>
</feature>
<dbReference type="InterPro" id="IPR029052">
    <property type="entry name" value="Metallo-depent_PP-like"/>
</dbReference>
<dbReference type="PIRSF" id="PIRSF033096">
    <property type="entry name" value="PPPtase_5"/>
    <property type="match status" value="1"/>
</dbReference>
<dbReference type="Gene3D" id="3.60.21.10">
    <property type="match status" value="1"/>
</dbReference>
<dbReference type="EC" id="3.1.3.16" evidence="1"/>
<reference evidence="4 5" key="1">
    <citation type="journal article" date="2022" name="bioRxiv">
        <title>Genomics of Preaxostyla Flagellates Illuminates Evolutionary Transitions and the Path Towards Mitochondrial Loss.</title>
        <authorList>
            <person name="Novak L.V.F."/>
            <person name="Treitli S.C."/>
            <person name="Pyrih J."/>
            <person name="Halakuc P."/>
            <person name="Pipaliya S.V."/>
            <person name="Vacek V."/>
            <person name="Brzon O."/>
            <person name="Soukal P."/>
            <person name="Eme L."/>
            <person name="Dacks J.B."/>
            <person name="Karnkowska A."/>
            <person name="Elias M."/>
            <person name="Hampl V."/>
        </authorList>
    </citation>
    <scope>NUCLEOTIDE SEQUENCE [LARGE SCALE GENOMIC DNA]</scope>
    <source>
        <strain evidence="4">NAU3</strain>
        <tissue evidence="4">Gut</tissue>
    </source>
</reference>
<sequence>MQPSHNTDSPCPFSRPVSVPTPEPEFNVKRILQTLLSSANDSTICHSVIPEHLIFQLISTTESILKQQPVVIDLAGNIKICGDVHAQFLDVVNLFKRFGSPDRENYLFLGDIVDRGPQSIETICVLFCYKILFPENFFFIRGNHECASMNATFGFLEECLQFYSRSLWEAFNNCFSYMPIAAVIDDQILCVHGGISGETTSLETIRAIERPYSELTSALVRDLLWNDPHPSMMTKEPSISQNHQLTVPDCADDTVQLTEPPQPPPLFSRNSQRGSSFYFSEQALDIFLTENNLQLLVRAHQTVARGFAVSTNLKCVTMFSAPNYAGVCTNRGGVMTINTGMHCSFKTFKSYLDENKEPRQRTGGSQPESNTQTPDKN</sequence>
<dbReference type="PRINTS" id="PR00114">
    <property type="entry name" value="STPHPHTASE"/>
</dbReference>
<dbReference type="GO" id="GO:0004722">
    <property type="term" value="F:protein serine/threonine phosphatase activity"/>
    <property type="evidence" value="ECO:0007669"/>
    <property type="project" value="UniProtKB-EC"/>
</dbReference>
<protein>
    <recommendedName>
        <fullName evidence="1">Serine/threonine-protein phosphatase</fullName>
        <ecNumber evidence="1">3.1.3.16</ecNumber>
    </recommendedName>
</protein>
<dbReference type="InterPro" id="IPR006186">
    <property type="entry name" value="Ser/Thr-sp_prot-phosphatase"/>
</dbReference>
<evidence type="ECO:0000259" key="3">
    <source>
        <dbReference type="PROSITE" id="PS00125"/>
    </source>
</evidence>
<organism evidence="4 5">
    <name type="scientific">Blattamonas nauphoetae</name>
    <dbReference type="NCBI Taxonomy" id="2049346"/>
    <lineage>
        <taxon>Eukaryota</taxon>
        <taxon>Metamonada</taxon>
        <taxon>Preaxostyla</taxon>
        <taxon>Oxymonadida</taxon>
        <taxon>Blattamonas</taxon>
    </lineage>
</organism>
<keyword evidence="5" id="KW-1185">Reference proteome</keyword>
<dbReference type="EMBL" id="JARBJD010000224">
    <property type="protein sequence ID" value="KAK2946584.1"/>
    <property type="molecule type" value="Genomic_DNA"/>
</dbReference>
<dbReference type="PANTHER" id="PTHR11668">
    <property type="entry name" value="SERINE/THREONINE PROTEIN PHOSPHATASE"/>
    <property type="match status" value="1"/>
</dbReference>
<accession>A0ABQ9X5H6</accession>
<comment type="catalytic activity">
    <reaction evidence="1">
        <text>O-phospho-L-threonyl-[protein] + H2O = L-threonyl-[protein] + phosphate</text>
        <dbReference type="Rhea" id="RHEA:47004"/>
        <dbReference type="Rhea" id="RHEA-COMP:11060"/>
        <dbReference type="Rhea" id="RHEA-COMP:11605"/>
        <dbReference type="ChEBI" id="CHEBI:15377"/>
        <dbReference type="ChEBI" id="CHEBI:30013"/>
        <dbReference type="ChEBI" id="CHEBI:43474"/>
        <dbReference type="ChEBI" id="CHEBI:61977"/>
        <dbReference type="EC" id="3.1.3.16"/>
    </reaction>
</comment>
<dbReference type="InterPro" id="IPR004843">
    <property type="entry name" value="Calcineurin-like_PHP"/>
</dbReference>
<evidence type="ECO:0000256" key="2">
    <source>
        <dbReference type="SAM" id="MobiDB-lite"/>
    </source>
</evidence>
<evidence type="ECO:0000313" key="5">
    <source>
        <dbReference type="Proteomes" id="UP001281761"/>
    </source>
</evidence>
<dbReference type="SUPFAM" id="SSF56300">
    <property type="entry name" value="Metallo-dependent phosphatases"/>
    <property type="match status" value="1"/>
</dbReference>
<name>A0ABQ9X5H6_9EUKA</name>
<keyword evidence="1 4" id="KW-0378">Hydrolase</keyword>
<dbReference type="PANTHER" id="PTHR11668:SF496">
    <property type="entry name" value="SERINE_THREONINE-PROTEIN PHOSPHATASE"/>
    <property type="match status" value="1"/>
</dbReference>
<dbReference type="Pfam" id="PF00149">
    <property type="entry name" value="Metallophos"/>
    <property type="match status" value="1"/>
</dbReference>
<gene>
    <name evidence="4" type="ORF">BLNAU_18497</name>
</gene>
<dbReference type="Proteomes" id="UP001281761">
    <property type="component" value="Unassembled WGS sequence"/>
</dbReference>
<proteinExistence type="inferred from homology"/>
<evidence type="ECO:0000256" key="1">
    <source>
        <dbReference type="RuleBase" id="RU004273"/>
    </source>
</evidence>
<dbReference type="PROSITE" id="PS00125">
    <property type="entry name" value="SER_THR_PHOSPHATASE"/>
    <property type="match status" value="1"/>
</dbReference>
<dbReference type="SMART" id="SM00156">
    <property type="entry name" value="PP2Ac"/>
    <property type="match status" value="1"/>
</dbReference>
<feature type="compositionally biased region" description="Polar residues" evidence="2">
    <location>
        <begin position="362"/>
        <end position="377"/>
    </location>
</feature>
<comment type="caution">
    <text evidence="4">The sequence shown here is derived from an EMBL/GenBank/DDBJ whole genome shotgun (WGS) entry which is preliminary data.</text>
</comment>
<dbReference type="InterPro" id="IPR050341">
    <property type="entry name" value="PP1_catalytic_subunit"/>
</dbReference>
<comment type="similarity">
    <text evidence="1">Belongs to the PPP phosphatase family.</text>
</comment>
<evidence type="ECO:0000313" key="4">
    <source>
        <dbReference type="EMBL" id="KAK2946584.1"/>
    </source>
</evidence>
<feature type="domain" description="Serine/threonine specific protein phosphatases" evidence="3">
    <location>
        <begin position="140"/>
        <end position="145"/>
    </location>
</feature>